<sequence length="125" mass="14235">MLISADPRDPLDQHERILDYLELDPYAPEQYLDRAVERALAAPAADSEEPAEAALRLVVDRVERGDPGEAGKWRHLARLVSHLQRTRPAAVDAVMDARREWWGESYFGWATFEAACITDRLLYMA</sequence>
<name>A0ACC1L4B2_9FUNG</name>
<gene>
    <name evidence="1" type="ORF">H4R21_003149</name>
</gene>
<dbReference type="EMBL" id="JANBUN010000935">
    <property type="protein sequence ID" value="KAJ2800510.1"/>
    <property type="molecule type" value="Genomic_DNA"/>
</dbReference>
<protein>
    <submittedName>
        <fullName evidence="1">Uncharacterized protein</fullName>
    </submittedName>
</protein>
<comment type="caution">
    <text evidence="1">The sequence shown here is derived from an EMBL/GenBank/DDBJ whole genome shotgun (WGS) entry which is preliminary data.</text>
</comment>
<reference evidence="1" key="1">
    <citation type="submission" date="2022-07" db="EMBL/GenBank/DDBJ databases">
        <title>Phylogenomic reconstructions and comparative analyses of Kickxellomycotina fungi.</title>
        <authorList>
            <person name="Reynolds N.K."/>
            <person name="Stajich J.E."/>
            <person name="Barry K."/>
            <person name="Grigoriev I.V."/>
            <person name="Crous P."/>
            <person name="Smith M.E."/>
        </authorList>
    </citation>
    <scope>NUCLEOTIDE SEQUENCE</scope>
    <source>
        <strain evidence="1">BCRC 34780</strain>
    </source>
</reference>
<dbReference type="Proteomes" id="UP001140087">
    <property type="component" value="Unassembled WGS sequence"/>
</dbReference>
<feature type="non-terminal residue" evidence="1">
    <location>
        <position position="125"/>
    </location>
</feature>
<proteinExistence type="predicted"/>
<organism evidence="1 2">
    <name type="scientific">Coemansia helicoidea</name>
    <dbReference type="NCBI Taxonomy" id="1286919"/>
    <lineage>
        <taxon>Eukaryota</taxon>
        <taxon>Fungi</taxon>
        <taxon>Fungi incertae sedis</taxon>
        <taxon>Zoopagomycota</taxon>
        <taxon>Kickxellomycotina</taxon>
        <taxon>Kickxellomycetes</taxon>
        <taxon>Kickxellales</taxon>
        <taxon>Kickxellaceae</taxon>
        <taxon>Coemansia</taxon>
    </lineage>
</organism>
<keyword evidence="2" id="KW-1185">Reference proteome</keyword>
<evidence type="ECO:0000313" key="2">
    <source>
        <dbReference type="Proteomes" id="UP001140087"/>
    </source>
</evidence>
<evidence type="ECO:0000313" key="1">
    <source>
        <dbReference type="EMBL" id="KAJ2800510.1"/>
    </source>
</evidence>
<accession>A0ACC1L4B2</accession>